<evidence type="ECO:0000313" key="2">
    <source>
        <dbReference type="EMBL" id="GFP60275.1"/>
    </source>
</evidence>
<sequence length="71" mass="7668">MKAITISLIAVVTFVAHIRAQAVVGICGVEDNVCFLGSSVLDCQNGRCSKDENPCYEYLPNEGSPLEVLCY</sequence>
<accession>A0A6V8R835</accession>
<organism evidence="2 3">
    <name type="scientific">Trichoderma asperellum</name>
    <name type="common">Filamentous fungus</name>
    <dbReference type="NCBI Taxonomy" id="101201"/>
    <lineage>
        <taxon>Eukaryota</taxon>
        <taxon>Fungi</taxon>
        <taxon>Dikarya</taxon>
        <taxon>Ascomycota</taxon>
        <taxon>Pezizomycotina</taxon>
        <taxon>Sordariomycetes</taxon>
        <taxon>Hypocreomycetidae</taxon>
        <taxon>Hypocreales</taxon>
        <taxon>Hypocreaceae</taxon>
        <taxon>Trichoderma</taxon>
    </lineage>
</organism>
<name>A0A6V8R835_TRIAP</name>
<evidence type="ECO:0000256" key="1">
    <source>
        <dbReference type="SAM" id="SignalP"/>
    </source>
</evidence>
<gene>
    <name evidence="2" type="ORF">TASIC1_0017003700</name>
</gene>
<comment type="caution">
    <text evidence="2">The sequence shown here is derived from an EMBL/GenBank/DDBJ whole genome shotgun (WGS) entry which is preliminary data.</text>
</comment>
<dbReference type="AlphaFoldDB" id="A0A6V8R835"/>
<reference evidence="2 3" key="1">
    <citation type="submission" date="2020-07" db="EMBL/GenBank/DDBJ databases">
        <title>Trichoderma asperellum IC-1 whole genome shotgun sequence.</title>
        <authorList>
            <person name="Kanamasa S."/>
            <person name="Takahashi H."/>
        </authorList>
    </citation>
    <scope>NUCLEOTIDE SEQUENCE [LARGE SCALE GENOMIC DNA]</scope>
    <source>
        <strain evidence="2 3">IC-1</strain>
    </source>
</reference>
<evidence type="ECO:0000313" key="3">
    <source>
        <dbReference type="Proteomes" id="UP000517252"/>
    </source>
</evidence>
<keyword evidence="1" id="KW-0732">Signal</keyword>
<proteinExistence type="predicted"/>
<dbReference type="EMBL" id="BLZH01000017">
    <property type="protein sequence ID" value="GFP60275.1"/>
    <property type="molecule type" value="Genomic_DNA"/>
</dbReference>
<protein>
    <submittedName>
        <fullName evidence="2">Uncharacterized protein</fullName>
    </submittedName>
</protein>
<dbReference type="Proteomes" id="UP000517252">
    <property type="component" value="Unassembled WGS sequence"/>
</dbReference>
<feature type="signal peptide" evidence="1">
    <location>
        <begin position="1"/>
        <end position="20"/>
    </location>
</feature>
<feature type="chain" id="PRO_5028243162" evidence="1">
    <location>
        <begin position="21"/>
        <end position="71"/>
    </location>
</feature>